<dbReference type="InterPro" id="IPR020000">
    <property type="entry name" value="Phage_P2_LysB"/>
</dbReference>
<sequence>MTAFSWLLSHWRAVVLGLLAVALGMQSWRLHHIQMIADRQSMTLTVQRAALDERERQLRELNALAERNDKAQARLRALAADTQTALAARQKTIARLTRENEEVRRWADARLPADVVRLRQRPALAGGHAYRQWLSQADALPVSGGQPADQRRPE</sequence>
<dbReference type="EMBL" id="LUSW01000014">
    <property type="protein sequence ID" value="RAT34735.1"/>
    <property type="molecule type" value="Genomic_DNA"/>
</dbReference>
<reference evidence="2 3" key="1">
    <citation type="submission" date="2016-02" db="EMBL/GenBank/DDBJ databases">
        <title>Species-wide whole genome sequencing reveals diversity, host range in Lonsdalea quercina.</title>
        <authorList>
            <person name="Li Y."/>
        </authorList>
    </citation>
    <scope>NUCLEOTIDE SEQUENCE [LARGE SCALE GENOMIC DNA]</scope>
    <source>
        <strain evidence="2 3">CFCC 12721</strain>
    </source>
</reference>
<name>A0ABX9EPU5_9GAMM</name>
<proteinExistence type="predicted"/>
<organism evidence="2 3">
    <name type="scientific">Lonsdalea populi</name>
    <dbReference type="NCBI Taxonomy" id="1172565"/>
    <lineage>
        <taxon>Bacteria</taxon>
        <taxon>Pseudomonadati</taxon>
        <taxon>Pseudomonadota</taxon>
        <taxon>Gammaproteobacteria</taxon>
        <taxon>Enterobacterales</taxon>
        <taxon>Pectobacteriaceae</taxon>
        <taxon>Lonsdalea</taxon>
    </lineage>
</organism>
<accession>A0ABX9EPU5</accession>
<gene>
    <name evidence="2" type="ORF">AU492_07905</name>
</gene>
<comment type="caution">
    <text evidence="2">The sequence shown here is derived from an EMBL/GenBank/DDBJ whole genome shotgun (WGS) entry which is preliminary data.</text>
</comment>
<dbReference type="NCBIfam" id="TIGR03495">
    <property type="entry name" value="phage_LysB"/>
    <property type="match status" value="1"/>
</dbReference>
<evidence type="ECO:0000313" key="3">
    <source>
        <dbReference type="Proteomes" id="UP000250186"/>
    </source>
</evidence>
<evidence type="ECO:0000256" key="1">
    <source>
        <dbReference type="SAM" id="Coils"/>
    </source>
</evidence>
<evidence type="ECO:0008006" key="4">
    <source>
        <dbReference type="Google" id="ProtNLM"/>
    </source>
</evidence>
<dbReference type="RefSeq" id="WP_112092820.1">
    <property type="nucleotide sequence ID" value="NZ_LUSR01000027.1"/>
</dbReference>
<dbReference type="Proteomes" id="UP000250186">
    <property type="component" value="Unassembled WGS sequence"/>
</dbReference>
<feature type="coiled-coil region" evidence="1">
    <location>
        <begin position="44"/>
        <end position="81"/>
    </location>
</feature>
<evidence type="ECO:0000313" key="2">
    <source>
        <dbReference type="EMBL" id="RAT34735.1"/>
    </source>
</evidence>
<keyword evidence="3" id="KW-1185">Reference proteome</keyword>
<protein>
    <recommendedName>
        <fullName evidence="4">LysB family phage lysis regulatory protein</fullName>
    </recommendedName>
</protein>
<keyword evidence="1" id="KW-0175">Coiled coil</keyword>